<name>A0A8J4CRF3_9CHLO</name>
<dbReference type="EMBL" id="BNCP01000045">
    <property type="protein sequence ID" value="GIL88435.1"/>
    <property type="molecule type" value="Genomic_DNA"/>
</dbReference>
<proteinExistence type="predicted"/>
<dbReference type="SUPFAM" id="SSF50978">
    <property type="entry name" value="WD40 repeat-like"/>
    <property type="match status" value="1"/>
</dbReference>
<protein>
    <submittedName>
        <fullName evidence="1">Uncharacterized protein</fullName>
    </submittedName>
</protein>
<dbReference type="InterPro" id="IPR036322">
    <property type="entry name" value="WD40_repeat_dom_sf"/>
</dbReference>
<sequence>MRHSLSEGRAPWTTGLSLPTAELRDFESGVWALATDPWVGPLLATGTEEGVVALWDTRAPGRNRPSCSCVWQAQVADDYVGGLALITPGSSAAAASIMVLAATADGALTLYDVRNGSDGRGSGGGVQRLAATACGAPVRCCTADSRAAVVGDESGAVRLWDVGLMAGGTEAVRSGGPEPDGLYPAWEGQEAGGAALCGVDVYRFPYGLRSGAGGTEAVVRVAVVTEGGRLVVLETGGGTDRVR</sequence>
<keyword evidence="2" id="KW-1185">Reference proteome</keyword>
<gene>
    <name evidence="1" type="ORF">Vretifemale_16398</name>
</gene>
<organism evidence="1 2">
    <name type="scientific">Volvox reticuliferus</name>
    <dbReference type="NCBI Taxonomy" id="1737510"/>
    <lineage>
        <taxon>Eukaryota</taxon>
        <taxon>Viridiplantae</taxon>
        <taxon>Chlorophyta</taxon>
        <taxon>core chlorophytes</taxon>
        <taxon>Chlorophyceae</taxon>
        <taxon>CS clade</taxon>
        <taxon>Chlamydomonadales</taxon>
        <taxon>Volvocaceae</taxon>
        <taxon>Volvox</taxon>
    </lineage>
</organism>
<evidence type="ECO:0000313" key="2">
    <source>
        <dbReference type="Proteomes" id="UP000747110"/>
    </source>
</evidence>
<accession>A0A8J4CRF3</accession>
<dbReference type="Gene3D" id="2.130.10.10">
    <property type="entry name" value="YVTN repeat-like/Quinoprotein amine dehydrogenase"/>
    <property type="match status" value="1"/>
</dbReference>
<comment type="caution">
    <text evidence="1">The sequence shown here is derived from an EMBL/GenBank/DDBJ whole genome shotgun (WGS) entry which is preliminary data.</text>
</comment>
<dbReference type="AlphaFoldDB" id="A0A8J4CRF3"/>
<evidence type="ECO:0000313" key="1">
    <source>
        <dbReference type="EMBL" id="GIL88435.1"/>
    </source>
</evidence>
<dbReference type="InterPro" id="IPR015943">
    <property type="entry name" value="WD40/YVTN_repeat-like_dom_sf"/>
</dbReference>
<reference evidence="1" key="1">
    <citation type="journal article" date="2021" name="Proc. Natl. Acad. Sci. U.S.A.">
        <title>Three genomes in the algal genus Volvox reveal the fate of a haploid sex-determining region after a transition to homothallism.</title>
        <authorList>
            <person name="Yamamoto K."/>
            <person name="Hamaji T."/>
            <person name="Kawai-Toyooka H."/>
            <person name="Matsuzaki R."/>
            <person name="Takahashi F."/>
            <person name="Nishimura Y."/>
            <person name="Kawachi M."/>
            <person name="Noguchi H."/>
            <person name="Minakuchi Y."/>
            <person name="Umen J.G."/>
            <person name="Toyoda A."/>
            <person name="Nozaki H."/>
        </authorList>
    </citation>
    <scope>NUCLEOTIDE SEQUENCE</scope>
    <source>
        <strain evidence="1">NIES-3786</strain>
    </source>
</reference>
<dbReference type="Proteomes" id="UP000747110">
    <property type="component" value="Unassembled WGS sequence"/>
</dbReference>
<dbReference type="OrthoDB" id="26681at2759"/>